<proteinExistence type="predicted"/>
<reference evidence="1 2" key="1">
    <citation type="submission" date="2020-08" db="EMBL/GenBank/DDBJ databases">
        <title>Genome public.</title>
        <authorList>
            <person name="Liu C."/>
            <person name="Sun Q."/>
        </authorList>
    </citation>
    <scope>NUCLEOTIDE SEQUENCE [LARGE SCALE GENOMIC DNA]</scope>
    <source>
        <strain evidence="1 2">M27</strain>
    </source>
</reference>
<protein>
    <recommendedName>
        <fullName evidence="3">Transposase</fullName>
    </recommendedName>
</protein>
<comment type="caution">
    <text evidence="1">The sequence shown here is derived from an EMBL/GenBank/DDBJ whole genome shotgun (WGS) entry which is preliminary data.</text>
</comment>
<keyword evidence="2" id="KW-1185">Reference proteome</keyword>
<dbReference type="EMBL" id="JACOOE010000008">
    <property type="protein sequence ID" value="MBC5606162.1"/>
    <property type="molecule type" value="Genomic_DNA"/>
</dbReference>
<evidence type="ECO:0000313" key="1">
    <source>
        <dbReference type="EMBL" id="MBC5606162.1"/>
    </source>
</evidence>
<name>A0ABR7CED9_9BACE</name>
<evidence type="ECO:0000313" key="2">
    <source>
        <dbReference type="Proteomes" id="UP000600600"/>
    </source>
</evidence>
<gene>
    <name evidence="1" type="ORF">H8S67_16000</name>
</gene>
<organism evidence="1 2">
    <name type="scientific">Bacteroides difficilis</name>
    <dbReference type="NCBI Taxonomy" id="2763021"/>
    <lineage>
        <taxon>Bacteria</taxon>
        <taxon>Pseudomonadati</taxon>
        <taxon>Bacteroidota</taxon>
        <taxon>Bacteroidia</taxon>
        <taxon>Bacteroidales</taxon>
        <taxon>Bacteroidaceae</taxon>
        <taxon>Bacteroides</taxon>
    </lineage>
</organism>
<dbReference type="Proteomes" id="UP000600600">
    <property type="component" value="Unassembled WGS sequence"/>
</dbReference>
<accession>A0ABR7CED9</accession>
<dbReference type="RefSeq" id="WP_186967969.1">
    <property type="nucleotide sequence ID" value="NZ_JACOOE010000008.1"/>
</dbReference>
<sequence length="58" mass="6553">MKTKMNDNVKGNLIAQIMGEMKSAALLQNKPFDESIFFDLIFMSDKELLNVSKLCGIK</sequence>
<evidence type="ECO:0008006" key="3">
    <source>
        <dbReference type="Google" id="ProtNLM"/>
    </source>
</evidence>